<protein>
    <submittedName>
        <fullName evidence="5">ABC transporter ATP-binding protein</fullName>
    </submittedName>
</protein>
<dbReference type="Pfam" id="PF00005">
    <property type="entry name" value="ABC_tran"/>
    <property type="match status" value="1"/>
</dbReference>
<proteinExistence type="predicted"/>
<dbReference type="Proteomes" id="UP000243807">
    <property type="component" value="Chromosome"/>
</dbReference>
<dbReference type="RefSeq" id="WP_076836103.1">
    <property type="nucleotide sequence ID" value="NZ_CP019434.1"/>
</dbReference>
<dbReference type="PANTHER" id="PTHR43023">
    <property type="entry name" value="PROTEIN TRIGALACTOSYLDIACYLGLYCEROL 3, CHLOROPLASTIC"/>
    <property type="match status" value="1"/>
</dbReference>
<dbReference type="AlphaFoldDB" id="A0A1P8UFD1"/>
<dbReference type="EMBL" id="CP019434">
    <property type="protein sequence ID" value="APZ42474.1"/>
    <property type="molecule type" value="Genomic_DNA"/>
</dbReference>
<evidence type="ECO:0000313" key="6">
    <source>
        <dbReference type="Proteomes" id="UP000243807"/>
    </source>
</evidence>
<keyword evidence="2" id="KW-0547">Nucleotide-binding</keyword>
<evidence type="ECO:0000256" key="1">
    <source>
        <dbReference type="ARBA" id="ARBA00022448"/>
    </source>
</evidence>
<evidence type="ECO:0000256" key="3">
    <source>
        <dbReference type="ARBA" id="ARBA00022840"/>
    </source>
</evidence>
<dbReference type="STRING" id="1765967.BW247_04700"/>
<evidence type="ECO:0000313" key="5">
    <source>
        <dbReference type="EMBL" id="APZ42474.1"/>
    </source>
</evidence>
<dbReference type="InterPro" id="IPR003593">
    <property type="entry name" value="AAA+_ATPase"/>
</dbReference>
<dbReference type="Gene3D" id="3.40.50.300">
    <property type="entry name" value="P-loop containing nucleotide triphosphate hydrolases"/>
    <property type="match status" value="1"/>
</dbReference>
<evidence type="ECO:0000256" key="2">
    <source>
        <dbReference type="ARBA" id="ARBA00022741"/>
    </source>
</evidence>
<name>A0A1P8UFD1_9GAMM</name>
<feature type="domain" description="ABC transporter" evidence="4">
    <location>
        <begin position="9"/>
        <end position="250"/>
    </location>
</feature>
<dbReference type="InterPro" id="IPR003439">
    <property type="entry name" value="ABC_transporter-like_ATP-bd"/>
</dbReference>
<dbReference type="OrthoDB" id="9802264at2"/>
<gene>
    <name evidence="5" type="ORF">BW247_04700</name>
</gene>
<organism evidence="5 6">
    <name type="scientific">Acidihalobacter ferrooxydans</name>
    <dbReference type="NCBI Taxonomy" id="1765967"/>
    <lineage>
        <taxon>Bacteria</taxon>
        <taxon>Pseudomonadati</taxon>
        <taxon>Pseudomonadota</taxon>
        <taxon>Gammaproteobacteria</taxon>
        <taxon>Chromatiales</taxon>
        <taxon>Ectothiorhodospiraceae</taxon>
        <taxon>Acidihalobacter</taxon>
    </lineage>
</organism>
<dbReference type="SMART" id="SM00382">
    <property type="entry name" value="AAA"/>
    <property type="match status" value="1"/>
</dbReference>
<evidence type="ECO:0000259" key="4">
    <source>
        <dbReference type="PROSITE" id="PS50893"/>
    </source>
</evidence>
<dbReference type="PANTHER" id="PTHR43023:SF3">
    <property type="entry name" value="PROTEIN TRIGALACTOSYLDIACYLGLYCEROL 3, CHLOROPLASTIC"/>
    <property type="match status" value="1"/>
</dbReference>
<keyword evidence="1" id="KW-0813">Transport</keyword>
<dbReference type="PROSITE" id="PS50893">
    <property type="entry name" value="ABC_TRANSPORTER_2"/>
    <property type="match status" value="1"/>
</dbReference>
<reference evidence="5 6" key="1">
    <citation type="submission" date="2017-01" db="EMBL/GenBank/DDBJ databases">
        <title>Draft sequence of Acidihalobacter ferrooxidans strain DSM 14175 (strain V8).</title>
        <authorList>
            <person name="Khaleque H.N."/>
            <person name="Ramsay J.P."/>
            <person name="Murphy R.J.T."/>
            <person name="Kaksonen A.H."/>
            <person name="Boxall N.J."/>
            <person name="Watkin E.L.J."/>
        </authorList>
    </citation>
    <scope>NUCLEOTIDE SEQUENCE [LARGE SCALE GENOMIC DNA]</scope>
    <source>
        <strain evidence="5 6">V8</strain>
    </source>
</reference>
<keyword evidence="3 5" id="KW-0067">ATP-binding</keyword>
<keyword evidence="6" id="KW-1185">Reference proteome</keyword>
<dbReference type="InterPro" id="IPR027417">
    <property type="entry name" value="P-loop_NTPase"/>
</dbReference>
<dbReference type="KEGG" id="afy:BW247_04700"/>
<dbReference type="GO" id="GO:0005524">
    <property type="term" value="F:ATP binding"/>
    <property type="evidence" value="ECO:0007669"/>
    <property type="project" value="UniProtKB-KW"/>
</dbReference>
<dbReference type="GO" id="GO:0016887">
    <property type="term" value="F:ATP hydrolysis activity"/>
    <property type="evidence" value="ECO:0007669"/>
    <property type="project" value="InterPro"/>
</dbReference>
<dbReference type="SUPFAM" id="SSF52540">
    <property type="entry name" value="P-loop containing nucleoside triphosphate hydrolases"/>
    <property type="match status" value="1"/>
</dbReference>
<accession>A0A1P8UFD1</accession>
<sequence>MNEASENIIAVRKLTTQLGKRVIHRDLDLEVRRGEVMGLIGSSGGGKTVLLQHIIGLLRQVSGSIELFGEPIEKMTAEEFRYITLRWGVLFQQGALFSALTVFDNVAFPFRELKKYGEGVDEDTLRELVFLKLQMAGLEAKDAWKYPAELSGGMVKRAALARALALDAELLFLDEPTSGLDPIRSAEFDSLLLELRQEMQLSALLVTHDLDSLALLCDRIAILDEGKVLITGTLEEVAHFDHPFVKEFFKTRPGEERRLRSIRN</sequence>